<sequence>MEDVPQASEPDPQSCISCLGRAMVPEDPIFWAELRKAVLSGTGELKCPKDTCNQRVVVGKQGSYGFLWIEVPFGPKLEERKKIFIKLARLVQPLMESYKLNIHALVEVEPPKIPKEDIHVGFADFSARGVNFIGIELRSRVDWNVCVSFLQLISVLLHELAHAREASIRGSQMEDLHSTDFFSSLLKLQRSYYTMMSPFKKYHLSPRLYPQNRVSITPGAPEYPPKMQWLVVLRQLAFEDRLNLEFKILTRMGWNRAEKVRWLKFDSLRRIMGFGRRGFEGTEHEDYFDIHRGVVKQHRDESRSEKVEAEKKKIFCSSKKLGTKGSYAIRKFE</sequence>
<dbReference type="Proteomes" id="UP001307849">
    <property type="component" value="Unassembled WGS sequence"/>
</dbReference>
<dbReference type="InterPro" id="IPR013536">
    <property type="entry name" value="WLM_dom"/>
</dbReference>
<dbReference type="Pfam" id="PF08325">
    <property type="entry name" value="WLM"/>
    <property type="match status" value="1"/>
</dbReference>
<organism evidence="2 3">
    <name type="scientific">Arthrobotrys conoides</name>
    <dbReference type="NCBI Taxonomy" id="74498"/>
    <lineage>
        <taxon>Eukaryota</taxon>
        <taxon>Fungi</taxon>
        <taxon>Dikarya</taxon>
        <taxon>Ascomycota</taxon>
        <taxon>Pezizomycotina</taxon>
        <taxon>Orbiliomycetes</taxon>
        <taxon>Orbiliales</taxon>
        <taxon>Orbiliaceae</taxon>
        <taxon>Arthrobotrys</taxon>
    </lineage>
</organism>
<evidence type="ECO:0000313" key="3">
    <source>
        <dbReference type="Proteomes" id="UP001307849"/>
    </source>
</evidence>
<dbReference type="EMBL" id="JAVHJM010000013">
    <property type="protein sequence ID" value="KAK6499485.1"/>
    <property type="molecule type" value="Genomic_DNA"/>
</dbReference>
<reference evidence="2 3" key="1">
    <citation type="submission" date="2019-10" db="EMBL/GenBank/DDBJ databases">
        <authorList>
            <person name="Palmer J.M."/>
        </authorList>
    </citation>
    <scope>NUCLEOTIDE SEQUENCE [LARGE SCALE GENOMIC DNA]</scope>
    <source>
        <strain evidence="2 3">TWF506</strain>
    </source>
</reference>
<dbReference type="AlphaFoldDB" id="A0AAN8N380"/>
<evidence type="ECO:0000313" key="2">
    <source>
        <dbReference type="EMBL" id="KAK6499485.1"/>
    </source>
</evidence>
<feature type="domain" description="WLM" evidence="1">
    <location>
        <begin position="75"/>
        <end position="194"/>
    </location>
</feature>
<protein>
    <recommendedName>
        <fullName evidence="1">WLM domain-containing protein</fullName>
    </recommendedName>
</protein>
<proteinExistence type="predicted"/>
<name>A0AAN8N380_9PEZI</name>
<evidence type="ECO:0000259" key="1">
    <source>
        <dbReference type="Pfam" id="PF08325"/>
    </source>
</evidence>
<gene>
    <name evidence="2" type="ORF">TWF506_004115</name>
</gene>
<accession>A0AAN8N380</accession>
<keyword evidence="3" id="KW-1185">Reference proteome</keyword>
<comment type="caution">
    <text evidence="2">The sequence shown here is derived from an EMBL/GenBank/DDBJ whole genome shotgun (WGS) entry which is preliminary data.</text>
</comment>